<dbReference type="RefSeq" id="WP_176964912.1">
    <property type="nucleotide sequence ID" value="NZ_CP058215.1"/>
</dbReference>
<comment type="pathway">
    <text evidence="3 11">Cofactor biosynthesis; adenosylcobalamin biosynthesis.</text>
</comment>
<dbReference type="AlphaFoldDB" id="A0A7D5EE24"/>
<comment type="function">
    <text evidence="1 11">Converts cobyric acid to cobinamide by the addition of aminopropanol on the F carboxylic group.</text>
</comment>
<evidence type="ECO:0000256" key="6">
    <source>
        <dbReference type="ARBA" id="ARBA00022475"/>
    </source>
</evidence>
<evidence type="ECO:0000256" key="5">
    <source>
        <dbReference type="ARBA" id="ARBA00016185"/>
    </source>
</evidence>
<feature type="transmembrane region" description="Helical" evidence="11">
    <location>
        <begin position="89"/>
        <end position="109"/>
    </location>
</feature>
<name>A0A7D5EE24_9EURY</name>
<evidence type="ECO:0000256" key="11">
    <source>
        <dbReference type="HAMAP-Rule" id="MF_00024"/>
    </source>
</evidence>
<evidence type="ECO:0000256" key="1">
    <source>
        <dbReference type="ARBA" id="ARBA00003384"/>
    </source>
</evidence>
<proteinExistence type="inferred from homology"/>
<dbReference type="KEGG" id="mzi:HWN40_06135"/>
<dbReference type="GO" id="GO:0005886">
    <property type="term" value="C:plasma membrane"/>
    <property type="evidence" value="ECO:0007669"/>
    <property type="project" value="UniProtKB-SubCell"/>
</dbReference>
<keyword evidence="6 11" id="KW-1003">Cell membrane</keyword>
<dbReference type="GO" id="GO:0048472">
    <property type="term" value="F:threonine-phosphate decarboxylase activity"/>
    <property type="evidence" value="ECO:0007669"/>
    <property type="project" value="InterPro"/>
</dbReference>
<protein>
    <recommendedName>
        <fullName evidence="5 11">Probable cobalamin biosynthesis protein CobD</fullName>
    </recommendedName>
</protein>
<evidence type="ECO:0000313" key="12">
    <source>
        <dbReference type="EMBL" id="QLC49856.1"/>
    </source>
</evidence>
<evidence type="ECO:0000256" key="10">
    <source>
        <dbReference type="ARBA" id="ARBA00023136"/>
    </source>
</evidence>
<evidence type="ECO:0000256" key="8">
    <source>
        <dbReference type="ARBA" id="ARBA00022692"/>
    </source>
</evidence>
<dbReference type="NCBIfam" id="TIGR00380">
    <property type="entry name" value="cobal_cbiB"/>
    <property type="match status" value="1"/>
</dbReference>
<keyword evidence="7 11" id="KW-0169">Cobalamin biosynthesis</keyword>
<dbReference type="Pfam" id="PF03186">
    <property type="entry name" value="CobD_Cbib"/>
    <property type="match status" value="1"/>
</dbReference>
<evidence type="ECO:0000256" key="4">
    <source>
        <dbReference type="ARBA" id="ARBA00006263"/>
    </source>
</evidence>
<dbReference type="GO" id="GO:0015420">
    <property type="term" value="F:ABC-type vitamin B12 transporter activity"/>
    <property type="evidence" value="ECO:0007669"/>
    <property type="project" value="UniProtKB-UniRule"/>
</dbReference>
<dbReference type="PANTHER" id="PTHR34308">
    <property type="entry name" value="COBALAMIN BIOSYNTHESIS PROTEIN CBIB"/>
    <property type="match status" value="1"/>
</dbReference>
<dbReference type="EMBL" id="CP058215">
    <property type="protein sequence ID" value="QLC49856.1"/>
    <property type="molecule type" value="Genomic_DNA"/>
</dbReference>
<dbReference type="OrthoDB" id="46105at2157"/>
<dbReference type="UniPathway" id="UPA00148"/>
<keyword evidence="8 11" id="KW-0812">Transmembrane</keyword>
<accession>A0A7D5EE24</accession>
<evidence type="ECO:0000256" key="9">
    <source>
        <dbReference type="ARBA" id="ARBA00022989"/>
    </source>
</evidence>
<feature type="transmembrane region" description="Helical" evidence="11">
    <location>
        <begin position="167"/>
        <end position="184"/>
    </location>
</feature>
<dbReference type="PANTHER" id="PTHR34308:SF1">
    <property type="entry name" value="COBALAMIN BIOSYNTHESIS PROTEIN CBIB"/>
    <property type="match status" value="1"/>
</dbReference>
<feature type="transmembrane region" description="Helical" evidence="11">
    <location>
        <begin position="302"/>
        <end position="325"/>
    </location>
</feature>
<feature type="transmembrane region" description="Helical" evidence="11">
    <location>
        <begin position="58"/>
        <end position="83"/>
    </location>
</feature>
<reference evidence="12 13" key="1">
    <citation type="submission" date="2020-06" db="EMBL/GenBank/DDBJ databases">
        <title>Methanolobus halotolerans sp. nov., isolated from a saline lake Tus in Siberia.</title>
        <authorList>
            <person name="Shen Y."/>
            <person name="Chen S.-C."/>
            <person name="Lai M.-C."/>
            <person name="Huang H.-H."/>
            <person name="Chiu H.-H."/>
            <person name="Tang S.-L."/>
            <person name="Rogozin D.Y."/>
            <person name="Degermendzhy A.G."/>
        </authorList>
    </citation>
    <scope>NUCLEOTIDE SEQUENCE [LARGE SCALE GENOMIC DNA]</scope>
    <source>
        <strain evidence="12 13">DSM 21339</strain>
    </source>
</reference>
<feature type="transmembrane region" description="Helical" evidence="11">
    <location>
        <begin position="12"/>
        <end position="37"/>
    </location>
</feature>
<dbReference type="InterPro" id="IPR004485">
    <property type="entry name" value="Cobalamin_biosynth_CobD/CbiB"/>
</dbReference>
<dbReference type="HAMAP" id="MF_00024">
    <property type="entry name" value="CobD_CbiB"/>
    <property type="match status" value="1"/>
</dbReference>
<dbReference type="GeneID" id="55821236"/>
<keyword evidence="13" id="KW-1185">Reference proteome</keyword>
<dbReference type="NCBIfam" id="NF002281">
    <property type="entry name" value="PRK01209.2-5"/>
    <property type="match status" value="1"/>
</dbReference>
<evidence type="ECO:0000256" key="7">
    <source>
        <dbReference type="ARBA" id="ARBA00022573"/>
    </source>
</evidence>
<evidence type="ECO:0000256" key="3">
    <source>
        <dbReference type="ARBA" id="ARBA00004953"/>
    </source>
</evidence>
<keyword evidence="9 11" id="KW-1133">Transmembrane helix</keyword>
<evidence type="ECO:0000256" key="2">
    <source>
        <dbReference type="ARBA" id="ARBA00004651"/>
    </source>
</evidence>
<comment type="subcellular location">
    <subcellularLocation>
        <location evidence="2 11">Cell membrane</location>
        <topology evidence="2 11">Multi-pass membrane protein</topology>
    </subcellularLocation>
</comment>
<keyword evidence="10 11" id="KW-0472">Membrane</keyword>
<feature type="transmembrane region" description="Helical" evidence="11">
    <location>
        <begin position="214"/>
        <end position="236"/>
    </location>
</feature>
<organism evidence="12 13">
    <name type="scientific">Methanolobus zinderi</name>
    <dbReference type="NCBI Taxonomy" id="536044"/>
    <lineage>
        <taxon>Archaea</taxon>
        <taxon>Methanobacteriati</taxon>
        <taxon>Methanobacteriota</taxon>
        <taxon>Stenosarchaea group</taxon>
        <taxon>Methanomicrobia</taxon>
        <taxon>Methanosarcinales</taxon>
        <taxon>Methanosarcinaceae</taxon>
        <taxon>Methanolobus</taxon>
    </lineage>
</organism>
<gene>
    <name evidence="11" type="primary">cobD</name>
    <name evidence="12" type="ORF">HWN40_06135</name>
</gene>
<sequence>MILPVQLVPEELAVILFLAFFLDLALNEPPFAVHPVVWMGNLIGKLKKAAPSEYRKAYGVLMALVTITFAAAIAYAVLLLFSIEAIPRIISIFIAAYFLKATFSVRCLFEAAQEIRGKLETGKMDEARQGLSMYVSRNTSKLDENHISSAIIETVSENFVDGILTPLLFYAVFGPYGLIAAYIFKATSTLDSMVGYKDERHLQMGWFSARLDDVFNWIPARLSMFFIFLGSVIVGFSLKSYKRVNPAGAIQLALSDGLKTPSPNSGYPMSSVAGALRIRLEKPNTYVLGENYVYPVYEDVRLTAWIVMASSFVAVAASALIIYGIDFLTLG</sequence>
<comment type="similarity">
    <text evidence="4 11">Belongs to the CobD/CbiB family.</text>
</comment>
<evidence type="ECO:0000313" key="13">
    <source>
        <dbReference type="Proteomes" id="UP000509594"/>
    </source>
</evidence>
<dbReference type="GO" id="GO:0009236">
    <property type="term" value="P:cobalamin biosynthetic process"/>
    <property type="evidence" value="ECO:0007669"/>
    <property type="project" value="UniProtKB-UniRule"/>
</dbReference>
<dbReference type="Proteomes" id="UP000509594">
    <property type="component" value="Chromosome"/>
</dbReference>